<keyword evidence="3" id="KW-1185">Reference proteome</keyword>
<evidence type="ECO:0000313" key="3">
    <source>
        <dbReference type="Proteomes" id="UP000683000"/>
    </source>
</evidence>
<organism evidence="2 3">
    <name type="scientific">Boletus reticuloceps</name>
    <dbReference type="NCBI Taxonomy" id="495285"/>
    <lineage>
        <taxon>Eukaryota</taxon>
        <taxon>Fungi</taxon>
        <taxon>Dikarya</taxon>
        <taxon>Basidiomycota</taxon>
        <taxon>Agaricomycotina</taxon>
        <taxon>Agaricomycetes</taxon>
        <taxon>Agaricomycetidae</taxon>
        <taxon>Boletales</taxon>
        <taxon>Boletineae</taxon>
        <taxon>Boletaceae</taxon>
        <taxon>Boletoideae</taxon>
        <taxon>Boletus</taxon>
    </lineage>
</organism>
<comment type="caution">
    <text evidence="2">The sequence shown here is derived from an EMBL/GenBank/DDBJ whole genome shotgun (WGS) entry which is preliminary data.</text>
</comment>
<protein>
    <submittedName>
        <fullName evidence="2">Uncharacterized protein</fullName>
    </submittedName>
</protein>
<gene>
    <name evidence="2" type="ORF">JVT61DRAFT_380</name>
</gene>
<dbReference type="OrthoDB" id="10559666at2759"/>
<name>A0A8I2YYD0_9AGAM</name>
<reference evidence="2" key="1">
    <citation type="submission" date="2021-03" db="EMBL/GenBank/DDBJ databases">
        <title>Evolutionary innovations through gain and loss of genes in the ectomycorrhizal Boletales.</title>
        <authorList>
            <person name="Wu G."/>
            <person name="Miyauchi S."/>
            <person name="Morin E."/>
            <person name="Yang Z.-L."/>
            <person name="Xu J."/>
            <person name="Martin F.M."/>
        </authorList>
    </citation>
    <scope>NUCLEOTIDE SEQUENCE</scope>
    <source>
        <strain evidence="2">BR01</strain>
    </source>
</reference>
<feature type="chain" id="PRO_5034202791" evidence="1">
    <location>
        <begin position="22"/>
        <end position="167"/>
    </location>
</feature>
<sequence length="167" mass="18128">MAIHITTCLCLLSLPAWLVAAQKVASQAYTPMAGPCPRDFTLVRMAGSPGGQSLSTPEAVYVQARQSQVIPQAWKTYLADVEATNVTLPSYVSSILSGSCSETPNFGIATSRGGYRPTAALLMVKRPSPTHPVFKPPTIALQKFRRCSTRPMSHARLPRKPKYDNQP</sequence>
<dbReference type="Gene3D" id="3.40.1090.10">
    <property type="entry name" value="Cytosolic phospholipase A2 catalytic domain"/>
    <property type="match status" value="1"/>
</dbReference>
<evidence type="ECO:0000256" key="1">
    <source>
        <dbReference type="SAM" id="SignalP"/>
    </source>
</evidence>
<accession>A0A8I2YYD0</accession>
<keyword evidence="1" id="KW-0732">Signal</keyword>
<dbReference type="AlphaFoldDB" id="A0A8I2YYD0"/>
<evidence type="ECO:0000313" key="2">
    <source>
        <dbReference type="EMBL" id="KAG6381774.1"/>
    </source>
</evidence>
<dbReference type="Proteomes" id="UP000683000">
    <property type="component" value="Unassembled WGS sequence"/>
</dbReference>
<proteinExistence type="predicted"/>
<dbReference type="EMBL" id="JAGFBS010000001">
    <property type="protein sequence ID" value="KAG6381774.1"/>
    <property type="molecule type" value="Genomic_DNA"/>
</dbReference>
<feature type="signal peptide" evidence="1">
    <location>
        <begin position="1"/>
        <end position="21"/>
    </location>
</feature>